<keyword evidence="4" id="KW-0145">Chemotaxis</keyword>
<proteinExistence type="inferred from homology"/>
<gene>
    <name evidence="14" type="ORF">GJB61_16245</name>
</gene>
<evidence type="ECO:0000256" key="2">
    <source>
        <dbReference type="ARBA" id="ARBA00022475"/>
    </source>
</evidence>
<dbReference type="AlphaFoldDB" id="A0A7X2L2T1"/>
<evidence type="ECO:0000256" key="8">
    <source>
        <dbReference type="ARBA" id="ARBA00023224"/>
    </source>
</evidence>
<dbReference type="Gene3D" id="3.30.450.20">
    <property type="entry name" value="PAS domain"/>
    <property type="match status" value="2"/>
</dbReference>
<keyword evidence="5 11" id="KW-0812">Transmembrane</keyword>
<keyword evidence="8 10" id="KW-0807">Transducer</keyword>
<evidence type="ECO:0000313" key="15">
    <source>
        <dbReference type="Proteomes" id="UP000463051"/>
    </source>
</evidence>
<dbReference type="EMBL" id="WJXB01000005">
    <property type="protein sequence ID" value="MRN54535.1"/>
    <property type="molecule type" value="Genomic_DNA"/>
</dbReference>
<dbReference type="Pfam" id="PF00015">
    <property type="entry name" value="MCPsignal"/>
    <property type="match status" value="1"/>
</dbReference>
<dbReference type="Proteomes" id="UP000463051">
    <property type="component" value="Unassembled WGS sequence"/>
</dbReference>
<dbReference type="CDD" id="cd06225">
    <property type="entry name" value="HAMP"/>
    <property type="match status" value="1"/>
</dbReference>
<dbReference type="Gene3D" id="1.10.287.950">
    <property type="entry name" value="Methyl-accepting chemotaxis protein"/>
    <property type="match status" value="1"/>
</dbReference>
<dbReference type="SMART" id="SM00283">
    <property type="entry name" value="MA"/>
    <property type="match status" value="1"/>
</dbReference>
<dbReference type="Pfam" id="PF00672">
    <property type="entry name" value="HAMP"/>
    <property type="match status" value="1"/>
</dbReference>
<evidence type="ECO:0000259" key="12">
    <source>
        <dbReference type="PROSITE" id="PS50111"/>
    </source>
</evidence>
<keyword evidence="3" id="KW-0488">Methylation</keyword>
<dbReference type="SUPFAM" id="SSF103190">
    <property type="entry name" value="Sensory domain-like"/>
    <property type="match status" value="1"/>
</dbReference>
<evidence type="ECO:0000256" key="3">
    <source>
        <dbReference type="ARBA" id="ARBA00022481"/>
    </source>
</evidence>
<evidence type="ECO:0000256" key="11">
    <source>
        <dbReference type="SAM" id="Phobius"/>
    </source>
</evidence>
<protein>
    <submittedName>
        <fullName evidence="14">HAMP domain-containing protein</fullName>
    </submittedName>
</protein>
<evidence type="ECO:0000256" key="1">
    <source>
        <dbReference type="ARBA" id="ARBA00004651"/>
    </source>
</evidence>
<reference evidence="14 15" key="1">
    <citation type="submission" date="2019-11" db="EMBL/GenBank/DDBJ databases">
        <title>Paenibacillus monticola sp. nov., a novel PGPR strain isolated from mountain sample in China.</title>
        <authorList>
            <person name="Zhao Q."/>
            <person name="Li H.-P."/>
            <person name="Zhang J.-L."/>
        </authorList>
    </citation>
    <scope>NUCLEOTIDE SEQUENCE [LARGE SCALE GENOMIC DNA]</scope>
    <source>
        <strain evidence="14 15">LC-T2</strain>
    </source>
</reference>
<evidence type="ECO:0000256" key="9">
    <source>
        <dbReference type="ARBA" id="ARBA00029447"/>
    </source>
</evidence>
<dbReference type="Gene3D" id="6.10.340.10">
    <property type="match status" value="1"/>
</dbReference>
<dbReference type="RefSeq" id="WP_154119729.1">
    <property type="nucleotide sequence ID" value="NZ_WJXB01000005.1"/>
</dbReference>
<comment type="similarity">
    <text evidence="9">Belongs to the methyl-accepting chemotaxis (MCP) protein family.</text>
</comment>
<evidence type="ECO:0000313" key="14">
    <source>
        <dbReference type="EMBL" id="MRN54535.1"/>
    </source>
</evidence>
<evidence type="ECO:0000256" key="10">
    <source>
        <dbReference type="PROSITE-ProRule" id="PRU00284"/>
    </source>
</evidence>
<comment type="caution">
    <text evidence="14">The sequence shown here is derived from an EMBL/GenBank/DDBJ whole genome shotgun (WGS) entry which is preliminary data.</text>
</comment>
<name>A0A7X2L2T1_9BACL</name>
<dbReference type="PROSITE" id="PS50111">
    <property type="entry name" value="CHEMOTAXIS_TRANSDUC_2"/>
    <property type="match status" value="1"/>
</dbReference>
<organism evidence="14 15">
    <name type="scientific">Paenibacillus monticola</name>
    <dbReference type="NCBI Taxonomy" id="2666075"/>
    <lineage>
        <taxon>Bacteria</taxon>
        <taxon>Bacillati</taxon>
        <taxon>Bacillota</taxon>
        <taxon>Bacilli</taxon>
        <taxon>Bacillales</taxon>
        <taxon>Paenibacillaceae</taxon>
        <taxon>Paenibacillus</taxon>
    </lineage>
</organism>
<dbReference type="SMART" id="SM00304">
    <property type="entry name" value="HAMP"/>
    <property type="match status" value="1"/>
</dbReference>
<evidence type="ECO:0000256" key="7">
    <source>
        <dbReference type="ARBA" id="ARBA00023136"/>
    </source>
</evidence>
<dbReference type="InterPro" id="IPR029151">
    <property type="entry name" value="Sensor-like_sf"/>
</dbReference>
<dbReference type="GO" id="GO:0006935">
    <property type="term" value="P:chemotaxis"/>
    <property type="evidence" value="ECO:0007669"/>
    <property type="project" value="UniProtKB-KW"/>
</dbReference>
<dbReference type="InterPro" id="IPR003660">
    <property type="entry name" value="HAMP_dom"/>
</dbReference>
<dbReference type="GO" id="GO:0005886">
    <property type="term" value="C:plasma membrane"/>
    <property type="evidence" value="ECO:0007669"/>
    <property type="project" value="UniProtKB-SubCell"/>
</dbReference>
<dbReference type="CDD" id="cd18773">
    <property type="entry name" value="PDC1_HK_sensor"/>
    <property type="match status" value="1"/>
</dbReference>
<accession>A0A7X2L2T1</accession>
<dbReference type="PROSITE" id="PS50885">
    <property type="entry name" value="HAMP"/>
    <property type="match status" value="1"/>
</dbReference>
<feature type="domain" description="Methyl-accepting transducer" evidence="12">
    <location>
        <begin position="378"/>
        <end position="615"/>
    </location>
</feature>
<feature type="transmembrane region" description="Helical" evidence="11">
    <location>
        <begin position="283"/>
        <end position="306"/>
    </location>
</feature>
<dbReference type="CDD" id="cd18774">
    <property type="entry name" value="PDC2_HK_sensor"/>
    <property type="match status" value="1"/>
</dbReference>
<comment type="subcellular location">
    <subcellularLocation>
        <location evidence="1">Cell membrane</location>
        <topology evidence="1">Multi-pass membrane protein</topology>
    </subcellularLocation>
</comment>
<feature type="domain" description="HAMP" evidence="13">
    <location>
        <begin position="307"/>
        <end position="359"/>
    </location>
</feature>
<keyword evidence="15" id="KW-1185">Reference proteome</keyword>
<evidence type="ECO:0000256" key="4">
    <source>
        <dbReference type="ARBA" id="ARBA00022500"/>
    </source>
</evidence>
<dbReference type="Pfam" id="PF02743">
    <property type="entry name" value="dCache_1"/>
    <property type="match status" value="1"/>
</dbReference>
<evidence type="ECO:0000259" key="13">
    <source>
        <dbReference type="PROSITE" id="PS50885"/>
    </source>
</evidence>
<dbReference type="InterPro" id="IPR033479">
    <property type="entry name" value="dCache_1"/>
</dbReference>
<dbReference type="GO" id="GO:0007165">
    <property type="term" value="P:signal transduction"/>
    <property type="evidence" value="ECO:0007669"/>
    <property type="project" value="UniProtKB-KW"/>
</dbReference>
<dbReference type="InterPro" id="IPR004089">
    <property type="entry name" value="MCPsignal_dom"/>
</dbReference>
<dbReference type="PANTHER" id="PTHR32089:SF114">
    <property type="entry name" value="METHYL-ACCEPTING CHEMOTAXIS PROTEIN MCPB"/>
    <property type="match status" value="1"/>
</dbReference>
<dbReference type="PANTHER" id="PTHR32089">
    <property type="entry name" value="METHYL-ACCEPTING CHEMOTAXIS PROTEIN MCPB"/>
    <property type="match status" value="1"/>
</dbReference>
<evidence type="ECO:0000256" key="6">
    <source>
        <dbReference type="ARBA" id="ARBA00022989"/>
    </source>
</evidence>
<feature type="transmembrane region" description="Helical" evidence="11">
    <location>
        <begin position="21"/>
        <end position="41"/>
    </location>
</feature>
<dbReference type="SUPFAM" id="SSF58104">
    <property type="entry name" value="Methyl-accepting chemotaxis protein (MCP) signaling domain"/>
    <property type="match status" value="1"/>
</dbReference>
<keyword evidence="2" id="KW-1003">Cell membrane</keyword>
<sequence>MNNKFKRLTQALASQSLQKKMMIIFSIMLIIPVVLVSYFSYSSSKKQLELKMQESTRSSVELLRITIDQTVSAAARNVQQLTQQITSGDIDAKNPATRHLIDLFMKEHPELEVITLGNENGAWMKSPDPGKQDYDPRKRDWYISSLSNTKEGTVIDPYIATTTGNYNLYISERFSDNNGAMNTSLNLSKLAVTINNIKLGKDGYIFIVDRNHDYVSHPNKKAGVDVPGSVISALGTSTNGPVSYTDPDTGKSMRGYYTTDAISGFTIVGILSVQEFSDASAPILVNGLVVLGISLVLALILMFFYIRGITRPIISLNRSARRVTEGFLNEHIQINRTDEIGQLAENYNLMVNSLREIVVDISNTSSMLASSSQELSSITEENSNAVVYVTELVQDSSNGAETQTAAMVETSRAMEEMSTGIQKIAEAAAMIVESSGATELDVKSGSRKVELVSQQMEAIQKSTLHSSELIGQLNALNSKVSQMSTSISNIAVQTNLLSLNAGIEAARAGEHGKGFAVVASEVRKLADQSKKTVGNIQDTIEEMTALINQSYDAIHNGVSADVILGIKVTDEAKEAFIRIEHSTTKINGQIHDISAVTEQMSAGAEEIAASVIEISSISQATSESFQSVTAATEQQLASMEEISTSSTELSQLAGDLQHKIEHFILE</sequence>
<keyword evidence="7 11" id="KW-0472">Membrane</keyword>
<keyword evidence="6 11" id="KW-1133">Transmembrane helix</keyword>
<evidence type="ECO:0000256" key="5">
    <source>
        <dbReference type="ARBA" id="ARBA00022692"/>
    </source>
</evidence>